<evidence type="ECO:0000313" key="8">
    <source>
        <dbReference type="WBParaSite" id="Pan_g16536.t1"/>
    </source>
</evidence>
<keyword evidence="2 5" id="KW-0812">Transmembrane</keyword>
<feature type="region of interest" description="Disordered" evidence="6">
    <location>
        <begin position="1"/>
        <end position="112"/>
    </location>
</feature>
<feature type="transmembrane region" description="Helical" evidence="5">
    <location>
        <begin position="148"/>
        <end position="170"/>
    </location>
</feature>
<reference evidence="7" key="1">
    <citation type="journal article" date="2013" name="Genetics">
        <title>The draft genome and transcriptome of Panagrellus redivivus are shaped by the harsh demands of a free-living lifestyle.</title>
        <authorList>
            <person name="Srinivasan J."/>
            <person name="Dillman A.R."/>
            <person name="Macchietto M.G."/>
            <person name="Heikkinen L."/>
            <person name="Lakso M."/>
            <person name="Fracchia K.M."/>
            <person name="Antoshechkin I."/>
            <person name="Mortazavi A."/>
            <person name="Wong G."/>
            <person name="Sternberg P.W."/>
        </authorList>
    </citation>
    <scope>NUCLEOTIDE SEQUENCE [LARGE SCALE GENOMIC DNA]</scope>
    <source>
        <strain evidence="7">MT8872</strain>
    </source>
</reference>
<dbReference type="WBParaSite" id="Pan_g16536.t1">
    <property type="protein sequence ID" value="Pan_g16536.t1"/>
    <property type="gene ID" value="Pan_g16536"/>
</dbReference>
<evidence type="ECO:0000256" key="1">
    <source>
        <dbReference type="ARBA" id="ARBA00004141"/>
    </source>
</evidence>
<dbReference type="Pfam" id="PF04144">
    <property type="entry name" value="SCAMP"/>
    <property type="match status" value="1"/>
</dbReference>
<dbReference type="GO" id="GO:0015031">
    <property type="term" value="P:protein transport"/>
    <property type="evidence" value="ECO:0007669"/>
    <property type="project" value="InterPro"/>
</dbReference>
<proteinExistence type="inferred from homology"/>
<feature type="transmembrane region" description="Helical" evidence="5">
    <location>
        <begin position="176"/>
        <end position="198"/>
    </location>
</feature>
<dbReference type="AlphaFoldDB" id="A0A7E4V4U3"/>
<dbReference type="InterPro" id="IPR007273">
    <property type="entry name" value="SCAMP"/>
</dbReference>
<dbReference type="PANTHER" id="PTHR10687:SF2">
    <property type="entry name" value="SECRETORY CARRIER-ASSOCIATED MEMBRANE PROTEIN"/>
    <property type="match status" value="1"/>
</dbReference>
<evidence type="ECO:0000256" key="2">
    <source>
        <dbReference type="ARBA" id="ARBA00022692"/>
    </source>
</evidence>
<reference evidence="8" key="2">
    <citation type="submission" date="2020-10" db="UniProtKB">
        <authorList>
            <consortium name="WormBaseParasite"/>
        </authorList>
    </citation>
    <scope>IDENTIFICATION</scope>
</reference>
<feature type="compositionally biased region" description="Gly residues" evidence="6">
    <location>
        <begin position="97"/>
        <end position="109"/>
    </location>
</feature>
<dbReference type="Proteomes" id="UP000492821">
    <property type="component" value="Unassembled WGS sequence"/>
</dbReference>
<evidence type="ECO:0000256" key="3">
    <source>
        <dbReference type="ARBA" id="ARBA00022989"/>
    </source>
</evidence>
<dbReference type="GO" id="GO:0032588">
    <property type="term" value="C:trans-Golgi network membrane"/>
    <property type="evidence" value="ECO:0007669"/>
    <property type="project" value="TreeGrafter"/>
</dbReference>
<feature type="compositionally biased region" description="Polar residues" evidence="6">
    <location>
        <begin position="17"/>
        <end position="43"/>
    </location>
</feature>
<accession>A0A7E4V4U3</accession>
<evidence type="ECO:0000256" key="5">
    <source>
        <dbReference type="RuleBase" id="RU363122"/>
    </source>
</evidence>
<organism evidence="7 8">
    <name type="scientific">Panagrellus redivivus</name>
    <name type="common">Microworm</name>
    <dbReference type="NCBI Taxonomy" id="6233"/>
    <lineage>
        <taxon>Eukaryota</taxon>
        <taxon>Metazoa</taxon>
        <taxon>Ecdysozoa</taxon>
        <taxon>Nematoda</taxon>
        <taxon>Chromadorea</taxon>
        <taxon>Rhabditida</taxon>
        <taxon>Tylenchina</taxon>
        <taxon>Panagrolaimomorpha</taxon>
        <taxon>Panagrolaimoidea</taxon>
        <taxon>Panagrolaimidae</taxon>
        <taxon>Panagrellus</taxon>
    </lineage>
</organism>
<comment type="subcellular location">
    <subcellularLocation>
        <location evidence="1 5">Membrane</location>
        <topology evidence="1 5">Multi-pass membrane protein</topology>
    </subcellularLocation>
</comment>
<keyword evidence="3 5" id="KW-1133">Transmembrane helix</keyword>
<feature type="compositionally biased region" description="Basic and acidic residues" evidence="6">
    <location>
        <begin position="67"/>
        <end position="93"/>
    </location>
</feature>
<evidence type="ECO:0000313" key="7">
    <source>
        <dbReference type="Proteomes" id="UP000492821"/>
    </source>
</evidence>
<keyword evidence="7" id="KW-1185">Reference proteome</keyword>
<keyword evidence="4 5" id="KW-0472">Membrane</keyword>
<keyword evidence="5" id="KW-0813">Transport</keyword>
<dbReference type="GO" id="GO:0055038">
    <property type="term" value="C:recycling endosome membrane"/>
    <property type="evidence" value="ECO:0007669"/>
    <property type="project" value="TreeGrafter"/>
</dbReference>
<name>A0A7E4V4U3_PANRE</name>
<dbReference type="PANTHER" id="PTHR10687">
    <property type="entry name" value="SECRETORY CARRIER-ASSOCIATED MEMBRANE PROTEIN SCAMP"/>
    <property type="match status" value="1"/>
</dbReference>
<protein>
    <recommendedName>
        <fullName evidence="5">Secretory carrier-associated membrane protein</fullName>
        <shortName evidence="5">Secretory carrier membrane protein</shortName>
    </recommendedName>
</protein>
<comment type="similarity">
    <text evidence="5">Belongs to the SCAMP family.</text>
</comment>
<evidence type="ECO:0000256" key="6">
    <source>
        <dbReference type="SAM" id="MobiDB-lite"/>
    </source>
</evidence>
<sequence length="331" mass="36731">MSNLNDNPFADPFADPSVQQATRPSESNTSNEEYNPFSNQPANSKPPAAAPVAPTVPTTTQPQSSDELFRQQEELRRREQELQRRQQEFERRQSSGAGAGAAGGTGGRNGQSHNWPPIPAIVPIEPCFYQDVDVEIPVQFQETVKMVYYVYLVYVFALVANVIASFVYLLSGAGNVGIFFLSIIQLILFTPCAFLFWFRPVYKAFRDDSSFNFMIFFFVLFFHSIFCLVQALGFSTYACGWTNTIAVYGEHVLVGLVMTVSALAFTVAFVGMVFSLLKVHRFYRGAGFSFDKARKEFSDGVMADRNVQNAANAATRAAASHVVNEAASGRY</sequence>
<feature type="transmembrane region" description="Helical" evidence="5">
    <location>
        <begin position="210"/>
        <end position="232"/>
    </location>
</feature>
<evidence type="ECO:0000256" key="4">
    <source>
        <dbReference type="ARBA" id="ARBA00023136"/>
    </source>
</evidence>
<feature type="compositionally biased region" description="Low complexity" evidence="6">
    <location>
        <begin position="46"/>
        <end position="63"/>
    </location>
</feature>
<feature type="transmembrane region" description="Helical" evidence="5">
    <location>
        <begin position="252"/>
        <end position="277"/>
    </location>
</feature>